<proteinExistence type="predicted"/>
<dbReference type="Gene3D" id="1.25.40.20">
    <property type="entry name" value="Ankyrin repeat-containing domain"/>
    <property type="match status" value="1"/>
</dbReference>
<dbReference type="PANTHER" id="PTHR43671">
    <property type="entry name" value="SERINE/THREONINE-PROTEIN KINASE NEK"/>
    <property type="match status" value="1"/>
</dbReference>
<dbReference type="GO" id="GO:0005524">
    <property type="term" value="F:ATP binding"/>
    <property type="evidence" value="ECO:0007669"/>
    <property type="project" value="UniProtKB-KW"/>
</dbReference>
<evidence type="ECO:0000256" key="10">
    <source>
        <dbReference type="SAM" id="MobiDB-lite"/>
    </source>
</evidence>
<feature type="domain" description="Protein kinase" evidence="11">
    <location>
        <begin position="139"/>
        <end position="419"/>
    </location>
</feature>
<comment type="caution">
    <text evidence="12">The sequence shown here is derived from an EMBL/GenBank/DDBJ whole genome shotgun (WGS) entry which is preliminary data.</text>
</comment>
<evidence type="ECO:0000256" key="2">
    <source>
        <dbReference type="ARBA" id="ARBA00022527"/>
    </source>
</evidence>
<evidence type="ECO:0000256" key="3">
    <source>
        <dbReference type="ARBA" id="ARBA00022679"/>
    </source>
</evidence>
<reference evidence="12" key="1">
    <citation type="submission" date="2021-03" db="EMBL/GenBank/DDBJ databases">
        <title>Comparative genomics and phylogenomic investigation of the class Geoglossomycetes provide insights into ecological specialization and systematics.</title>
        <authorList>
            <person name="Melie T."/>
            <person name="Pirro S."/>
            <person name="Miller A.N."/>
            <person name="Quandt A."/>
        </authorList>
    </citation>
    <scope>NUCLEOTIDE SEQUENCE</scope>
    <source>
        <strain evidence="12">CAQ_001_2017</strain>
    </source>
</reference>
<evidence type="ECO:0000256" key="6">
    <source>
        <dbReference type="ARBA" id="ARBA00022840"/>
    </source>
</evidence>
<keyword evidence="5" id="KW-0418">Kinase</keyword>
<dbReference type="SMART" id="SM00248">
    <property type="entry name" value="ANK"/>
    <property type="match status" value="4"/>
</dbReference>
<feature type="compositionally biased region" description="Basic and acidic residues" evidence="10">
    <location>
        <begin position="500"/>
        <end position="516"/>
    </location>
</feature>
<dbReference type="InterPro" id="IPR011009">
    <property type="entry name" value="Kinase-like_dom_sf"/>
</dbReference>
<dbReference type="InterPro" id="IPR000719">
    <property type="entry name" value="Prot_kinase_dom"/>
</dbReference>
<evidence type="ECO:0000313" key="12">
    <source>
        <dbReference type="EMBL" id="KAH0564817.1"/>
    </source>
</evidence>
<dbReference type="Gene3D" id="1.10.510.10">
    <property type="entry name" value="Transferase(Phosphotransferase) domain 1"/>
    <property type="match status" value="1"/>
</dbReference>
<dbReference type="EMBL" id="JAGHQM010000174">
    <property type="protein sequence ID" value="KAH0564817.1"/>
    <property type="molecule type" value="Genomic_DNA"/>
</dbReference>
<comment type="catalytic activity">
    <reaction evidence="7">
        <text>L-threonyl-[protein] + ATP = O-phospho-L-threonyl-[protein] + ADP + H(+)</text>
        <dbReference type="Rhea" id="RHEA:46608"/>
        <dbReference type="Rhea" id="RHEA-COMP:11060"/>
        <dbReference type="Rhea" id="RHEA-COMP:11605"/>
        <dbReference type="ChEBI" id="CHEBI:15378"/>
        <dbReference type="ChEBI" id="CHEBI:30013"/>
        <dbReference type="ChEBI" id="CHEBI:30616"/>
        <dbReference type="ChEBI" id="CHEBI:61977"/>
        <dbReference type="ChEBI" id="CHEBI:456216"/>
        <dbReference type="EC" id="2.7.11.1"/>
    </reaction>
</comment>
<keyword evidence="4" id="KW-0547">Nucleotide-binding</keyword>
<evidence type="ECO:0000256" key="7">
    <source>
        <dbReference type="ARBA" id="ARBA00047899"/>
    </source>
</evidence>
<evidence type="ECO:0000256" key="8">
    <source>
        <dbReference type="ARBA" id="ARBA00048679"/>
    </source>
</evidence>
<dbReference type="PROSITE" id="PS50088">
    <property type="entry name" value="ANK_REPEAT"/>
    <property type="match status" value="1"/>
</dbReference>
<dbReference type="PROSITE" id="PS00108">
    <property type="entry name" value="PROTEIN_KINASE_ST"/>
    <property type="match status" value="1"/>
</dbReference>
<dbReference type="PROSITE" id="PS50297">
    <property type="entry name" value="ANK_REP_REGION"/>
    <property type="match status" value="1"/>
</dbReference>
<dbReference type="Pfam" id="PF13857">
    <property type="entry name" value="Ank_5"/>
    <property type="match status" value="1"/>
</dbReference>
<dbReference type="Proteomes" id="UP000750711">
    <property type="component" value="Unassembled WGS sequence"/>
</dbReference>
<dbReference type="InterPro" id="IPR008271">
    <property type="entry name" value="Ser/Thr_kinase_AS"/>
</dbReference>
<dbReference type="SMART" id="SM00220">
    <property type="entry name" value="S_TKc"/>
    <property type="match status" value="1"/>
</dbReference>
<dbReference type="GO" id="GO:0005634">
    <property type="term" value="C:nucleus"/>
    <property type="evidence" value="ECO:0007669"/>
    <property type="project" value="TreeGrafter"/>
</dbReference>
<dbReference type="EC" id="2.7.11.1" evidence="1"/>
<accession>A0A9P8LG07</accession>
<evidence type="ECO:0000256" key="9">
    <source>
        <dbReference type="PROSITE-ProRule" id="PRU00023"/>
    </source>
</evidence>
<dbReference type="SUPFAM" id="SSF56112">
    <property type="entry name" value="Protein kinase-like (PK-like)"/>
    <property type="match status" value="1"/>
</dbReference>
<keyword evidence="2" id="KW-0723">Serine/threonine-protein kinase</keyword>
<name>A0A9P8LG07_9PEZI</name>
<dbReference type="CDD" id="cd00180">
    <property type="entry name" value="PKc"/>
    <property type="match status" value="1"/>
</dbReference>
<evidence type="ECO:0000256" key="4">
    <source>
        <dbReference type="ARBA" id="ARBA00022741"/>
    </source>
</evidence>
<evidence type="ECO:0000259" key="11">
    <source>
        <dbReference type="PROSITE" id="PS50011"/>
    </source>
</evidence>
<keyword evidence="3" id="KW-0808">Transferase</keyword>
<evidence type="ECO:0000256" key="5">
    <source>
        <dbReference type="ARBA" id="ARBA00022777"/>
    </source>
</evidence>
<organism evidence="12 13">
    <name type="scientific">Trichoglossum hirsutum</name>
    <dbReference type="NCBI Taxonomy" id="265104"/>
    <lineage>
        <taxon>Eukaryota</taxon>
        <taxon>Fungi</taxon>
        <taxon>Dikarya</taxon>
        <taxon>Ascomycota</taxon>
        <taxon>Pezizomycotina</taxon>
        <taxon>Geoglossomycetes</taxon>
        <taxon>Geoglossales</taxon>
        <taxon>Geoglossaceae</taxon>
        <taxon>Trichoglossum</taxon>
    </lineage>
</organism>
<keyword evidence="9" id="KW-0040">ANK repeat</keyword>
<dbReference type="SUPFAM" id="SSF48403">
    <property type="entry name" value="Ankyrin repeat"/>
    <property type="match status" value="1"/>
</dbReference>
<comment type="catalytic activity">
    <reaction evidence="8">
        <text>L-seryl-[protein] + ATP = O-phospho-L-seryl-[protein] + ADP + H(+)</text>
        <dbReference type="Rhea" id="RHEA:17989"/>
        <dbReference type="Rhea" id="RHEA-COMP:9863"/>
        <dbReference type="Rhea" id="RHEA-COMP:11604"/>
        <dbReference type="ChEBI" id="CHEBI:15378"/>
        <dbReference type="ChEBI" id="CHEBI:29999"/>
        <dbReference type="ChEBI" id="CHEBI:30616"/>
        <dbReference type="ChEBI" id="CHEBI:83421"/>
        <dbReference type="ChEBI" id="CHEBI:456216"/>
        <dbReference type="EC" id="2.7.11.1"/>
    </reaction>
</comment>
<keyword evidence="13" id="KW-1185">Reference proteome</keyword>
<dbReference type="Pfam" id="PF00069">
    <property type="entry name" value="Pkinase"/>
    <property type="match status" value="1"/>
</dbReference>
<feature type="region of interest" description="Disordered" evidence="10">
    <location>
        <begin position="500"/>
        <end position="558"/>
    </location>
</feature>
<sequence length="790" mass="88005">MFDRPETPGGPTLAIADFERAIVAIVPSAETRQSQLSDSDFDAISRLLSQVGKAQWSHRPRTYAVLRMIDRIDLFDTFILDGRKDIAFPYVESRLPTSLSPAVKERFLRAQKLVLTKASDLEKSDGRHRHLDQDADTHFHILGILGRGGFGEVDHVRSKLSLEEYARKRMYRKRVFSRDKMAMQTFENELANLKRLSHRHLVKLVGSYTDPKFIGLLMSPVADCDLKAFLEREPFPKGDLYLLRGFFGCLCSAVLYLHNSKCRHKDLKPGNILVYKNKVLITDFGTARDWSDQSHSTTIGKSSAYTPGYAAPEVVDQEPRNTSADIWSLGCIYLDMATILRGESMTSKNRFFSKNGTGGANPRTNPEALELWLARLKSEIDGQPLEWIKQMVRRLRNERLTAAGLMEQIHSHQDEHVYYNSCCHEEEESEDESSYQGSVFEGDTNATKDSKSSVQSRAEGEVADTAVSISSGDFFKEYMPGAPPLKASSSDNQEENKIAIHRSEDVDAKDNKDGRTALHSTSSEPKGSPQEDSRNGRTALHATIDETRRSSRSTEGAGNKEQIFPLHHAAASGNLKAVIELLDQGSDIDLRDEHEDTPLDAATKDSGNGPIIGLLLSRGARACSKMTKDQVRSLVESGVAHVQVSRKHEVDEWLGINSIRQAITYIDPKNPTVRELLLPLHHAAENGSLIAVQELLDRGGWDKDMKDTYGETPLDVATRNHDKGPVIGLLLSCGARACSEKTKDQIRSLVESGIVSVRSDGVRGWLRIEETSSTRHGVLGLWDKFRGVNL</sequence>
<dbReference type="GO" id="GO:0004674">
    <property type="term" value="F:protein serine/threonine kinase activity"/>
    <property type="evidence" value="ECO:0007669"/>
    <property type="project" value="UniProtKB-KW"/>
</dbReference>
<dbReference type="InterPro" id="IPR050660">
    <property type="entry name" value="NEK_Ser/Thr_kinase"/>
</dbReference>
<evidence type="ECO:0000313" key="13">
    <source>
        <dbReference type="Proteomes" id="UP000750711"/>
    </source>
</evidence>
<dbReference type="InterPro" id="IPR036770">
    <property type="entry name" value="Ankyrin_rpt-contain_sf"/>
</dbReference>
<dbReference type="Pfam" id="PF12796">
    <property type="entry name" value="Ank_2"/>
    <property type="match status" value="1"/>
</dbReference>
<dbReference type="PROSITE" id="PS50011">
    <property type="entry name" value="PROTEIN_KINASE_DOM"/>
    <property type="match status" value="1"/>
</dbReference>
<dbReference type="Gene3D" id="3.30.200.20">
    <property type="entry name" value="Phosphorylase Kinase, domain 1"/>
    <property type="match status" value="1"/>
</dbReference>
<feature type="region of interest" description="Disordered" evidence="10">
    <location>
        <begin position="423"/>
        <end position="465"/>
    </location>
</feature>
<dbReference type="AlphaFoldDB" id="A0A9P8LG07"/>
<evidence type="ECO:0000256" key="1">
    <source>
        <dbReference type="ARBA" id="ARBA00012513"/>
    </source>
</evidence>
<dbReference type="PANTHER" id="PTHR43671:SF98">
    <property type="entry name" value="SERINE_THREONINE-PROTEIN KINASE NEK11"/>
    <property type="match status" value="1"/>
</dbReference>
<dbReference type="InterPro" id="IPR002110">
    <property type="entry name" value="Ankyrin_rpt"/>
</dbReference>
<keyword evidence="6" id="KW-0067">ATP-binding</keyword>
<gene>
    <name evidence="12" type="ORF">GP486_001790</name>
</gene>
<protein>
    <recommendedName>
        <fullName evidence="1">non-specific serine/threonine protein kinase</fullName>
        <ecNumber evidence="1">2.7.11.1</ecNumber>
    </recommendedName>
</protein>
<feature type="repeat" description="ANK" evidence="9">
    <location>
        <begin position="561"/>
        <end position="593"/>
    </location>
</feature>